<dbReference type="EMBL" id="CP012159">
    <property type="protein sequence ID" value="AKT38108.1"/>
    <property type="molecule type" value="Genomic_DNA"/>
</dbReference>
<dbReference type="GO" id="GO:0071949">
    <property type="term" value="F:FAD binding"/>
    <property type="evidence" value="ECO:0007669"/>
    <property type="project" value="InterPro"/>
</dbReference>
<dbReference type="InterPro" id="IPR050816">
    <property type="entry name" value="Flavin-dep_Halogenase_NPB"/>
</dbReference>
<keyword evidence="2" id="KW-0560">Oxidoreductase</keyword>
<dbReference type="OrthoDB" id="103324at2"/>
<dbReference type="AlphaFoldDB" id="A0A0K1EC23"/>
<protein>
    <submittedName>
        <fullName evidence="2">Oxidoreductase</fullName>
        <ecNumber evidence="2">1.-.-.-</ecNumber>
    </submittedName>
</protein>
<dbReference type="Gene3D" id="3.50.50.60">
    <property type="entry name" value="FAD/NAD(P)-binding domain"/>
    <property type="match status" value="1"/>
</dbReference>
<name>A0A0K1EC23_CHOCO</name>
<sequence>MNSARRAVIVGGGPAGTVAALVLARRGVRAIVLEGRLGPSTKAGECLPPSVTLLLARLGLEQLLTQDGHLRSRGHRFVWGSPRPGERPFFAGVRGDGWHVDRRLFEARLAERAQAAGVDFRWGTRLDRCIREGERFHLELTDPGGARITETTDFVADATGRAASVARRLGVQRVRYDRLVGVAARLESPTPTTDTYTLVEATPDGWWYSALLADGALAVAFMTDADLMDRGLAHGEADAAREAFLRALREAPETRERIEGHGYRLATPPQPQRAETSRLTSVTGAGWLAVGDAAAAYDPLSSHGIGSAMGSGYYAGHAIADHLAHRPDALPTYVAVLQNAYGAYLDLQRQHYRTEHRFPGAPFWERRRMPLYCLDPIEARSSVTSTTLPPTLDPCLP</sequence>
<dbReference type="STRING" id="52.CMC5_022500"/>
<dbReference type="Pfam" id="PF01494">
    <property type="entry name" value="FAD_binding_3"/>
    <property type="match status" value="1"/>
</dbReference>
<gene>
    <name evidence="2" type="ORF">CMC5_022500</name>
</gene>
<dbReference type="EC" id="1.-.-.-" evidence="2"/>
<dbReference type="InterPro" id="IPR002938">
    <property type="entry name" value="FAD-bd"/>
</dbReference>
<dbReference type="InterPro" id="IPR036188">
    <property type="entry name" value="FAD/NAD-bd_sf"/>
</dbReference>
<dbReference type="RefSeq" id="WP_050430384.1">
    <property type="nucleotide sequence ID" value="NZ_CP012159.1"/>
</dbReference>
<organism evidence="2 3">
    <name type="scientific">Chondromyces crocatus</name>
    <dbReference type="NCBI Taxonomy" id="52"/>
    <lineage>
        <taxon>Bacteria</taxon>
        <taxon>Pseudomonadati</taxon>
        <taxon>Myxococcota</taxon>
        <taxon>Polyangia</taxon>
        <taxon>Polyangiales</taxon>
        <taxon>Polyangiaceae</taxon>
        <taxon>Chondromyces</taxon>
    </lineage>
</organism>
<dbReference type="Proteomes" id="UP000067626">
    <property type="component" value="Chromosome"/>
</dbReference>
<accession>A0A0K1EC23</accession>
<feature type="domain" description="FAD-binding" evidence="1">
    <location>
        <begin position="7"/>
        <end position="333"/>
    </location>
</feature>
<dbReference type="PANTHER" id="PTHR43747">
    <property type="entry name" value="FAD-BINDING PROTEIN"/>
    <property type="match status" value="1"/>
</dbReference>
<dbReference type="SUPFAM" id="SSF51905">
    <property type="entry name" value="FAD/NAD(P)-binding domain"/>
    <property type="match status" value="1"/>
</dbReference>
<dbReference type="Gene3D" id="3.30.9.100">
    <property type="match status" value="1"/>
</dbReference>
<evidence type="ECO:0000259" key="1">
    <source>
        <dbReference type="Pfam" id="PF01494"/>
    </source>
</evidence>
<reference evidence="2 3" key="1">
    <citation type="submission" date="2015-07" db="EMBL/GenBank/DDBJ databases">
        <title>Genome analysis of myxobacterium Chondromyces crocatus Cm c5 reveals a high potential for natural compound synthesis and the genetic basis for the loss of fruiting body formation.</title>
        <authorList>
            <person name="Zaburannyi N."/>
            <person name="Bunk B."/>
            <person name="Maier J."/>
            <person name="Overmann J."/>
            <person name="Mueller R."/>
        </authorList>
    </citation>
    <scope>NUCLEOTIDE SEQUENCE [LARGE SCALE GENOMIC DNA]</scope>
    <source>
        <strain evidence="2 3">Cm c5</strain>
    </source>
</reference>
<evidence type="ECO:0000313" key="2">
    <source>
        <dbReference type="EMBL" id="AKT38108.1"/>
    </source>
</evidence>
<dbReference type="KEGG" id="ccro:CMC5_022500"/>
<dbReference type="PANTHER" id="PTHR43747:SF1">
    <property type="entry name" value="SLR1998 PROTEIN"/>
    <property type="match status" value="1"/>
</dbReference>
<dbReference type="GO" id="GO:0016491">
    <property type="term" value="F:oxidoreductase activity"/>
    <property type="evidence" value="ECO:0007669"/>
    <property type="project" value="UniProtKB-KW"/>
</dbReference>
<dbReference type="PRINTS" id="PR00420">
    <property type="entry name" value="RNGMNOXGNASE"/>
</dbReference>
<proteinExistence type="predicted"/>
<keyword evidence="3" id="KW-1185">Reference proteome</keyword>
<evidence type="ECO:0000313" key="3">
    <source>
        <dbReference type="Proteomes" id="UP000067626"/>
    </source>
</evidence>